<dbReference type="PANTHER" id="PTHR45663">
    <property type="entry name" value="GEO12009P1"/>
    <property type="match status" value="1"/>
</dbReference>
<comment type="caution">
    <text evidence="5">The sequence shown here is derived from an EMBL/GenBank/DDBJ whole genome shotgun (WGS) entry which is preliminary data.</text>
</comment>
<keyword evidence="2" id="KW-1015">Disulfide bond</keyword>
<dbReference type="InterPro" id="IPR036249">
    <property type="entry name" value="Thioredoxin-like_sf"/>
</dbReference>
<name>A0ABR8UAB8_9BACL</name>
<dbReference type="EMBL" id="JACSQN010000008">
    <property type="protein sequence ID" value="MBD7984985.1"/>
    <property type="molecule type" value="Genomic_DNA"/>
</dbReference>
<dbReference type="CDD" id="cd02947">
    <property type="entry name" value="TRX_family"/>
    <property type="match status" value="1"/>
</dbReference>
<evidence type="ECO:0000256" key="2">
    <source>
        <dbReference type="ARBA" id="ARBA00023157"/>
    </source>
</evidence>
<dbReference type="Gene3D" id="3.40.30.10">
    <property type="entry name" value="Glutaredoxin"/>
    <property type="match status" value="1"/>
</dbReference>
<evidence type="ECO:0000256" key="3">
    <source>
        <dbReference type="ARBA" id="ARBA00023284"/>
    </source>
</evidence>
<dbReference type="Proteomes" id="UP000626786">
    <property type="component" value="Unassembled WGS sequence"/>
</dbReference>
<evidence type="ECO:0000259" key="4">
    <source>
        <dbReference type="PROSITE" id="PS51352"/>
    </source>
</evidence>
<dbReference type="PROSITE" id="PS51352">
    <property type="entry name" value="THIOREDOXIN_2"/>
    <property type="match status" value="1"/>
</dbReference>
<comment type="similarity">
    <text evidence="1">Belongs to the thioredoxin family.</text>
</comment>
<feature type="domain" description="Thioredoxin" evidence="4">
    <location>
        <begin position="1"/>
        <end position="113"/>
    </location>
</feature>
<evidence type="ECO:0000313" key="5">
    <source>
        <dbReference type="EMBL" id="MBD7984985.1"/>
    </source>
</evidence>
<keyword evidence="6" id="KW-1185">Reference proteome</keyword>
<accession>A0ABR8UAB8</accession>
<dbReference type="SUPFAM" id="SSF52833">
    <property type="entry name" value="Thioredoxin-like"/>
    <property type="match status" value="1"/>
</dbReference>
<protein>
    <submittedName>
        <fullName evidence="5">Thioredoxin fold domain-containing protein</fullName>
    </submittedName>
</protein>
<dbReference type="InterPro" id="IPR013766">
    <property type="entry name" value="Thioredoxin_domain"/>
</dbReference>
<organism evidence="5 6">
    <name type="scientific">Sporosarcina quadrami</name>
    <dbReference type="NCBI Taxonomy" id="2762234"/>
    <lineage>
        <taxon>Bacteria</taxon>
        <taxon>Bacillati</taxon>
        <taxon>Bacillota</taxon>
        <taxon>Bacilli</taxon>
        <taxon>Bacillales</taxon>
        <taxon>Caryophanaceae</taxon>
        <taxon>Sporosarcina</taxon>
    </lineage>
</organism>
<reference evidence="5 6" key="1">
    <citation type="submission" date="2020-08" db="EMBL/GenBank/DDBJ databases">
        <title>A Genomic Blueprint of the Chicken Gut Microbiome.</title>
        <authorList>
            <person name="Gilroy R."/>
            <person name="Ravi A."/>
            <person name="Getino M."/>
            <person name="Pursley I."/>
            <person name="Horton D.L."/>
            <person name="Alikhan N.-F."/>
            <person name="Baker D."/>
            <person name="Gharbi K."/>
            <person name="Hall N."/>
            <person name="Watson M."/>
            <person name="Adriaenssens E.M."/>
            <person name="Foster-Nyarko E."/>
            <person name="Jarju S."/>
            <person name="Secka A."/>
            <person name="Antonio M."/>
            <person name="Oren A."/>
            <person name="Chaudhuri R."/>
            <person name="La Ragione R.M."/>
            <person name="Hildebrand F."/>
            <person name="Pallen M.J."/>
        </authorList>
    </citation>
    <scope>NUCLEOTIDE SEQUENCE [LARGE SCALE GENOMIC DNA]</scope>
    <source>
        <strain evidence="5 6">Sa2YVA2</strain>
    </source>
</reference>
<dbReference type="RefSeq" id="WP_191694699.1">
    <property type="nucleotide sequence ID" value="NZ_JACSQN010000008.1"/>
</dbReference>
<dbReference type="Pfam" id="PF00085">
    <property type="entry name" value="Thioredoxin"/>
    <property type="match status" value="1"/>
</dbReference>
<proteinExistence type="inferred from homology"/>
<keyword evidence="3" id="KW-0676">Redox-active center</keyword>
<evidence type="ECO:0000256" key="1">
    <source>
        <dbReference type="ARBA" id="ARBA00008987"/>
    </source>
</evidence>
<evidence type="ECO:0000313" key="6">
    <source>
        <dbReference type="Proteomes" id="UP000626786"/>
    </source>
</evidence>
<sequence>MTAFTNVTPENFEQEVLESETPVVLIFSTDNCGACEAMDPVSKEFAEEFEGKLLFKKVYAKTEEVIAESHELVNKYDIMGFPSVILFQKGQEPKVNLGHMDRQFYLEFISQAL</sequence>
<dbReference type="PANTHER" id="PTHR45663:SF11">
    <property type="entry name" value="GEO12009P1"/>
    <property type="match status" value="1"/>
</dbReference>
<gene>
    <name evidence="5" type="ORF">H9649_10340</name>
</gene>